<evidence type="ECO:0000256" key="2">
    <source>
        <dbReference type="SAM" id="MobiDB-lite"/>
    </source>
</evidence>
<dbReference type="GO" id="GO:0005880">
    <property type="term" value="C:nuclear microtubule"/>
    <property type="evidence" value="ECO:0007669"/>
    <property type="project" value="TreeGrafter"/>
</dbReference>
<dbReference type="GO" id="GO:0008017">
    <property type="term" value="F:microtubule binding"/>
    <property type="evidence" value="ECO:0007669"/>
    <property type="project" value="TreeGrafter"/>
</dbReference>
<feature type="region of interest" description="Disordered" evidence="2">
    <location>
        <begin position="1"/>
        <end position="120"/>
    </location>
</feature>
<dbReference type="PANTHER" id="PTHR31807:SF52">
    <property type="entry name" value="QWRF FAMILY PROTEIN"/>
    <property type="match status" value="1"/>
</dbReference>
<dbReference type="AlphaFoldDB" id="A0A4S4EUV6"/>
<protein>
    <recommendedName>
        <fullName evidence="5">QWRF motif-containing protein 2</fullName>
    </recommendedName>
</protein>
<organism evidence="3 4">
    <name type="scientific">Camellia sinensis var. sinensis</name>
    <name type="common">China tea</name>
    <dbReference type="NCBI Taxonomy" id="542762"/>
    <lineage>
        <taxon>Eukaryota</taxon>
        <taxon>Viridiplantae</taxon>
        <taxon>Streptophyta</taxon>
        <taxon>Embryophyta</taxon>
        <taxon>Tracheophyta</taxon>
        <taxon>Spermatophyta</taxon>
        <taxon>Magnoliopsida</taxon>
        <taxon>eudicotyledons</taxon>
        <taxon>Gunneridae</taxon>
        <taxon>Pentapetalae</taxon>
        <taxon>asterids</taxon>
        <taxon>Ericales</taxon>
        <taxon>Theaceae</taxon>
        <taxon>Camellia</taxon>
    </lineage>
</organism>
<dbReference type="GO" id="GO:0005737">
    <property type="term" value="C:cytoplasm"/>
    <property type="evidence" value="ECO:0007669"/>
    <property type="project" value="TreeGrafter"/>
</dbReference>
<feature type="region of interest" description="Disordered" evidence="2">
    <location>
        <begin position="138"/>
        <end position="184"/>
    </location>
</feature>
<dbReference type="PANTHER" id="PTHR31807">
    <property type="entry name" value="AUGMIN FAMILY MEMBER"/>
    <property type="match status" value="1"/>
</dbReference>
<dbReference type="GO" id="GO:0051225">
    <property type="term" value="P:spindle assembly"/>
    <property type="evidence" value="ECO:0007669"/>
    <property type="project" value="TreeGrafter"/>
</dbReference>
<feature type="compositionally biased region" description="Low complexity" evidence="2">
    <location>
        <begin position="377"/>
        <end position="400"/>
    </location>
</feature>
<evidence type="ECO:0000313" key="4">
    <source>
        <dbReference type="Proteomes" id="UP000306102"/>
    </source>
</evidence>
<feature type="region of interest" description="Disordered" evidence="2">
    <location>
        <begin position="350"/>
        <end position="400"/>
    </location>
</feature>
<sequence length="660" mass="70865">MVAAVSATPNPNKVSSQGGVHHQNNPKRPPLLPSEADNGVVGPPPRRPKSREVTSRYLSSSCTTSSSSYSSSSSSSSSNSSSSRRYPSPLVSRTVPMTPIPAPSRSQSAERRRPGNAGEMSAAAKLLVASKRSLSVSFQGDSYSRKAKPAPAANNLTSSSRKATPERENSKPIIKDHQHRWPGRSRELNCSMTIRSLDCSPADKKKMGALLQQSIIMIDDSSKASVASPRLKANSDLDKAAQIVIDAISDAGSAATSDLVASDDTESVSSGSTGAGAGAGVVQECCVRAAAPVRGRGPRGIVVPARFWQETTNRLQRRLPEQVSPISKNNNGLKTVTPPKLNALKKSYMDSPISTPRGVSGSRGLSSPLRCGVRPASPSKLVTSSVSSPSRGMMSPSRVRNGGVASTVNNDLGNTPSILSFAADVRRGKVGDAHLLRLLHNRHLQWRFINARADNAMMVQKVTAERSLYNGWVATSKLLHSIKTKRIELQLLRQNLMLYSILKGQILYLDDWDLIDWDHSNSLSGAIEALESSTLRLPIVGGARVCAPAFYTQNVKDAICSAVDVMQSMASSICSLLTKVDQVNPLLSELANTTAKERALLDQCKDLLSTLTAMQKVACGCLWLGKAEYPFLPPSRSADIGYTRCFEFAQMVKNCLSRLQ</sequence>
<dbReference type="Proteomes" id="UP000306102">
    <property type="component" value="Unassembled WGS sequence"/>
</dbReference>
<dbReference type="Pfam" id="PF04484">
    <property type="entry name" value="QWRF"/>
    <property type="match status" value="1"/>
</dbReference>
<evidence type="ECO:0000256" key="1">
    <source>
        <dbReference type="ARBA" id="ARBA00010016"/>
    </source>
</evidence>
<gene>
    <name evidence="3" type="ORF">TEA_013327</name>
</gene>
<comment type="caution">
    <text evidence="3">The sequence shown here is derived from an EMBL/GenBank/DDBJ whole genome shotgun (WGS) entry which is preliminary data.</text>
</comment>
<dbReference type="EMBL" id="SDRB02002035">
    <property type="protein sequence ID" value="THG20265.1"/>
    <property type="molecule type" value="Genomic_DNA"/>
</dbReference>
<evidence type="ECO:0000313" key="3">
    <source>
        <dbReference type="EMBL" id="THG20265.1"/>
    </source>
</evidence>
<feature type="compositionally biased region" description="Low complexity" evidence="2">
    <location>
        <begin position="55"/>
        <end position="88"/>
    </location>
</feature>
<name>A0A4S4EUV6_CAMSN</name>
<evidence type="ECO:0008006" key="5">
    <source>
        <dbReference type="Google" id="ProtNLM"/>
    </source>
</evidence>
<reference evidence="3 4" key="1">
    <citation type="journal article" date="2018" name="Proc. Natl. Acad. Sci. U.S.A.">
        <title>Draft genome sequence of Camellia sinensis var. sinensis provides insights into the evolution of the tea genome and tea quality.</title>
        <authorList>
            <person name="Wei C."/>
            <person name="Yang H."/>
            <person name="Wang S."/>
            <person name="Zhao J."/>
            <person name="Liu C."/>
            <person name="Gao L."/>
            <person name="Xia E."/>
            <person name="Lu Y."/>
            <person name="Tai Y."/>
            <person name="She G."/>
            <person name="Sun J."/>
            <person name="Cao H."/>
            <person name="Tong W."/>
            <person name="Gao Q."/>
            <person name="Li Y."/>
            <person name="Deng W."/>
            <person name="Jiang X."/>
            <person name="Wang W."/>
            <person name="Chen Q."/>
            <person name="Zhang S."/>
            <person name="Li H."/>
            <person name="Wu J."/>
            <person name="Wang P."/>
            <person name="Li P."/>
            <person name="Shi C."/>
            <person name="Zheng F."/>
            <person name="Jian J."/>
            <person name="Huang B."/>
            <person name="Shan D."/>
            <person name="Shi M."/>
            <person name="Fang C."/>
            <person name="Yue Y."/>
            <person name="Li F."/>
            <person name="Li D."/>
            <person name="Wei S."/>
            <person name="Han B."/>
            <person name="Jiang C."/>
            <person name="Yin Y."/>
            <person name="Xia T."/>
            <person name="Zhang Z."/>
            <person name="Bennetzen J.L."/>
            <person name="Zhao S."/>
            <person name="Wan X."/>
        </authorList>
    </citation>
    <scope>NUCLEOTIDE SEQUENCE [LARGE SCALE GENOMIC DNA]</scope>
    <source>
        <strain evidence="4">cv. Shuchazao</strain>
        <tissue evidence="3">Leaf</tissue>
    </source>
</reference>
<comment type="similarity">
    <text evidence="1">Belongs to the QWRF family.</text>
</comment>
<dbReference type="STRING" id="542762.A0A4S4EUV6"/>
<accession>A0A4S4EUV6</accession>
<feature type="compositionally biased region" description="Polar residues" evidence="2">
    <location>
        <begin position="7"/>
        <end position="18"/>
    </location>
</feature>
<proteinExistence type="inferred from homology"/>
<feature type="compositionally biased region" description="Basic and acidic residues" evidence="2">
    <location>
        <begin position="163"/>
        <end position="176"/>
    </location>
</feature>
<keyword evidence="4" id="KW-1185">Reference proteome</keyword>
<dbReference type="InterPro" id="IPR007573">
    <property type="entry name" value="QWRF"/>
</dbReference>